<evidence type="ECO:0000256" key="3">
    <source>
        <dbReference type="ARBA" id="ARBA00022448"/>
    </source>
</evidence>
<dbReference type="InterPro" id="IPR011701">
    <property type="entry name" value="MFS"/>
</dbReference>
<dbReference type="CDD" id="cd17320">
    <property type="entry name" value="MFS_MdfA_MDR_like"/>
    <property type="match status" value="1"/>
</dbReference>
<evidence type="ECO:0000256" key="6">
    <source>
        <dbReference type="ARBA" id="ARBA00022989"/>
    </source>
</evidence>
<dbReference type="GO" id="GO:0042910">
    <property type="term" value="F:xenobiotic transmembrane transporter activity"/>
    <property type="evidence" value="ECO:0007669"/>
    <property type="project" value="InterPro"/>
</dbReference>
<dbReference type="PANTHER" id="PTHR23502">
    <property type="entry name" value="MAJOR FACILITATOR SUPERFAMILY"/>
    <property type="match status" value="1"/>
</dbReference>
<feature type="transmembrane region" description="Helical" evidence="8">
    <location>
        <begin position="233"/>
        <end position="257"/>
    </location>
</feature>
<dbReference type="GO" id="GO:0015385">
    <property type="term" value="F:sodium:proton antiporter activity"/>
    <property type="evidence" value="ECO:0007669"/>
    <property type="project" value="TreeGrafter"/>
</dbReference>
<dbReference type="InterPro" id="IPR036259">
    <property type="entry name" value="MFS_trans_sf"/>
</dbReference>
<dbReference type="PROSITE" id="PS50850">
    <property type="entry name" value="MFS"/>
    <property type="match status" value="1"/>
</dbReference>
<reference evidence="12" key="1">
    <citation type="submission" date="2018-09" db="EMBL/GenBank/DDBJ databases">
        <authorList>
            <person name="Zhu H."/>
        </authorList>
    </citation>
    <scope>NUCLEOTIDE SEQUENCE [LARGE SCALE GENOMIC DNA]</scope>
    <source>
        <strain evidence="12">K1R23-30</strain>
    </source>
</reference>
<dbReference type="SUPFAM" id="SSF103473">
    <property type="entry name" value="MFS general substrate transporter"/>
    <property type="match status" value="1"/>
</dbReference>
<keyword evidence="12" id="KW-1185">Reference proteome</keyword>
<feature type="transmembrane region" description="Helical" evidence="8">
    <location>
        <begin position="29"/>
        <end position="49"/>
    </location>
</feature>
<feature type="transmembrane region" description="Helical" evidence="8">
    <location>
        <begin position="390"/>
        <end position="409"/>
    </location>
</feature>
<feature type="region of interest" description="Disordered" evidence="9">
    <location>
        <begin position="1"/>
        <end position="22"/>
    </location>
</feature>
<feature type="transmembrane region" description="Helical" evidence="8">
    <location>
        <begin position="269"/>
        <end position="288"/>
    </location>
</feature>
<evidence type="ECO:0000256" key="5">
    <source>
        <dbReference type="ARBA" id="ARBA00022692"/>
    </source>
</evidence>
<dbReference type="InterPro" id="IPR004812">
    <property type="entry name" value="Efflux_drug-R_Bcr/CmlA"/>
</dbReference>
<keyword evidence="3 8" id="KW-0813">Transport</keyword>
<dbReference type="Pfam" id="PF07690">
    <property type="entry name" value="MFS_1"/>
    <property type="match status" value="1"/>
</dbReference>
<comment type="similarity">
    <text evidence="2 8">Belongs to the major facilitator superfamily. Bcr/CmlA family.</text>
</comment>
<name>A0A3A3FPE2_9BURK</name>
<dbReference type="PANTHER" id="PTHR23502:SF132">
    <property type="entry name" value="POLYAMINE TRANSPORTER 2-RELATED"/>
    <property type="match status" value="1"/>
</dbReference>
<feature type="transmembrane region" description="Helical" evidence="8">
    <location>
        <begin position="120"/>
        <end position="141"/>
    </location>
</feature>
<dbReference type="EMBL" id="QYUO01000002">
    <property type="protein sequence ID" value="RJF95322.1"/>
    <property type="molecule type" value="Genomic_DNA"/>
</dbReference>
<feature type="transmembrane region" description="Helical" evidence="8">
    <location>
        <begin position="332"/>
        <end position="354"/>
    </location>
</feature>
<feature type="transmembrane region" description="Helical" evidence="8">
    <location>
        <begin position="366"/>
        <end position="384"/>
    </location>
</feature>
<comment type="caution">
    <text evidence="11">The sequence shown here is derived from an EMBL/GenBank/DDBJ whole genome shotgun (WGS) entry which is preliminary data.</text>
</comment>
<dbReference type="GO" id="GO:1990961">
    <property type="term" value="P:xenobiotic detoxification by transmembrane export across the plasma membrane"/>
    <property type="evidence" value="ECO:0007669"/>
    <property type="project" value="InterPro"/>
</dbReference>
<dbReference type="GO" id="GO:0005886">
    <property type="term" value="C:plasma membrane"/>
    <property type="evidence" value="ECO:0007669"/>
    <property type="project" value="UniProtKB-SubCell"/>
</dbReference>
<keyword evidence="6 8" id="KW-1133">Transmembrane helix</keyword>
<sequence>MRKTESQPAVAAPATVETSGSRPANERGLALLLAALAMLGPFSVDTYLPAFPSIQASLQTTAIEVQQTLTAYMFSFAVMILWHGALSDAFGRRNIILGSLAVFCVASLGCAAVHSIEYLWAFRILQGVSAGAGVVIGRAIIRDLYSGAPAARLLSLVTMIFSVAPAIAPILGGWIVKIRDWRAIFLFLFLYTVLLIWFCYKRLPETLPVDKRQIFSPQALWSSYRRVFGSPLFHLKAGTVAFNFAGLFLYVAAAPAFITEHLGLGPDQFGWQFVPTVAGIFLGAFTVNRLAGSITVPRQVILGFCFLIGSGLFNVAYHAFFPPALPWSVAPLFFYAFGMSVVAPGVTLLVLDLFPDIRGLIASCQSFTQTMLAALVAGVIAPFLSHSVLWLAAGQLVAVVIALCLWLGGRSYRQAQIQRELNAWETVPVE</sequence>
<dbReference type="AlphaFoldDB" id="A0A3A3FPE2"/>
<dbReference type="InterPro" id="IPR020846">
    <property type="entry name" value="MFS_dom"/>
</dbReference>
<feature type="transmembrane region" description="Helical" evidence="8">
    <location>
        <begin position="95"/>
        <end position="114"/>
    </location>
</feature>
<keyword evidence="8" id="KW-0997">Cell inner membrane</keyword>
<evidence type="ECO:0000256" key="2">
    <source>
        <dbReference type="ARBA" id="ARBA00006236"/>
    </source>
</evidence>
<evidence type="ECO:0000256" key="8">
    <source>
        <dbReference type="RuleBase" id="RU365088"/>
    </source>
</evidence>
<evidence type="ECO:0000256" key="1">
    <source>
        <dbReference type="ARBA" id="ARBA00004651"/>
    </source>
</evidence>
<protein>
    <recommendedName>
        <fullName evidence="8">Bcr/CflA family efflux transporter</fullName>
    </recommendedName>
</protein>
<accession>A0A3A3FPE2</accession>
<feature type="transmembrane region" description="Helical" evidence="8">
    <location>
        <begin position="181"/>
        <end position="200"/>
    </location>
</feature>
<proteinExistence type="inferred from homology"/>
<dbReference type="Gene3D" id="1.20.1720.10">
    <property type="entry name" value="Multidrug resistance protein D"/>
    <property type="match status" value="1"/>
</dbReference>
<keyword evidence="5 8" id="KW-0812">Transmembrane</keyword>
<feature type="domain" description="Major facilitator superfamily (MFS) profile" evidence="10">
    <location>
        <begin position="29"/>
        <end position="412"/>
    </location>
</feature>
<dbReference type="RefSeq" id="WP_119770472.1">
    <property type="nucleotide sequence ID" value="NZ_QYUO01000002.1"/>
</dbReference>
<evidence type="ECO:0000256" key="4">
    <source>
        <dbReference type="ARBA" id="ARBA00022475"/>
    </source>
</evidence>
<keyword evidence="4" id="KW-1003">Cell membrane</keyword>
<evidence type="ECO:0000313" key="11">
    <source>
        <dbReference type="EMBL" id="RJF95322.1"/>
    </source>
</evidence>
<organism evidence="11 12">
    <name type="scientific">Noviherbaspirillum saxi</name>
    <dbReference type="NCBI Taxonomy" id="2320863"/>
    <lineage>
        <taxon>Bacteria</taxon>
        <taxon>Pseudomonadati</taxon>
        <taxon>Pseudomonadota</taxon>
        <taxon>Betaproteobacteria</taxon>
        <taxon>Burkholderiales</taxon>
        <taxon>Oxalobacteraceae</taxon>
        <taxon>Noviherbaspirillum</taxon>
    </lineage>
</organism>
<gene>
    <name evidence="11" type="ORF">D3871_17980</name>
</gene>
<comment type="subcellular location">
    <subcellularLocation>
        <location evidence="8">Cell inner membrane</location>
        <topology evidence="8">Multi-pass membrane protein</topology>
    </subcellularLocation>
    <subcellularLocation>
        <location evidence="1">Cell membrane</location>
        <topology evidence="1">Multi-pass membrane protein</topology>
    </subcellularLocation>
</comment>
<evidence type="ECO:0000256" key="9">
    <source>
        <dbReference type="SAM" id="MobiDB-lite"/>
    </source>
</evidence>
<feature type="transmembrane region" description="Helical" evidence="8">
    <location>
        <begin position="69"/>
        <end position="86"/>
    </location>
</feature>
<evidence type="ECO:0000256" key="7">
    <source>
        <dbReference type="ARBA" id="ARBA00023136"/>
    </source>
</evidence>
<dbReference type="OrthoDB" id="9814303at2"/>
<evidence type="ECO:0000259" key="10">
    <source>
        <dbReference type="PROSITE" id="PS50850"/>
    </source>
</evidence>
<feature type="transmembrane region" description="Helical" evidence="8">
    <location>
        <begin position="300"/>
        <end position="320"/>
    </location>
</feature>
<keyword evidence="7 8" id="KW-0472">Membrane</keyword>
<feature type="transmembrane region" description="Helical" evidence="8">
    <location>
        <begin position="153"/>
        <end position="175"/>
    </location>
</feature>
<dbReference type="NCBIfam" id="TIGR00710">
    <property type="entry name" value="efflux_Bcr_CflA"/>
    <property type="match status" value="1"/>
</dbReference>
<dbReference type="Proteomes" id="UP000265955">
    <property type="component" value="Unassembled WGS sequence"/>
</dbReference>
<evidence type="ECO:0000313" key="12">
    <source>
        <dbReference type="Proteomes" id="UP000265955"/>
    </source>
</evidence>